<sequence length="84" mass="9979">MRLLQIKEDDQFMREIQSESDEEHDGKRRKVTIFDERREADLPFSQHFHLQRVYCAGFSMCRLGAVWNTADVEEGSTVEQSDWL</sequence>
<organism evidence="1">
    <name type="scientific">Salvia splendens</name>
    <name type="common">Scarlet sage</name>
    <dbReference type="NCBI Taxonomy" id="180675"/>
    <lineage>
        <taxon>Eukaryota</taxon>
        <taxon>Viridiplantae</taxon>
        <taxon>Streptophyta</taxon>
        <taxon>Embryophyta</taxon>
        <taxon>Tracheophyta</taxon>
        <taxon>Spermatophyta</taxon>
        <taxon>Magnoliopsida</taxon>
        <taxon>eudicotyledons</taxon>
        <taxon>Gunneridae</taxon>
        <taxon>Pentapetalae</taxon>
        <taxon>asterids</taxon>
        <taxon>lamiids</taxon>
        <taxon>Lamiales</taxon>
        <taxon>Lamiaceae</taxon>
        <taxon>Nepetoideae</taxon>
        <taxon>Mentheae</taxon>
        <taxon>Salviinae</taxon>
        <taxon>Salvia</taxon>
        <taxon>Salvia subgen. Calosphace</taxon>
        <taxon>core Calosphace</taxon>
    </lineage>
</organism>
<name>A0A8X8ZA01_SALSN</name>
<proteinExistence type="predicted"/>
<dbReference type="Proteomes" id="UP000298416">
    <property type="component" value="Unassembled WGS sequence"/>
</dbReference>
<accession>A0A8X8ZA01</accession>
<gene>
    <name evidence="1" type="ORF">SASPL_143029</name>
</gene>
<dbReference type="AlphaFoldDB" id="A0A8X8ZA01"/>
<dbReference type="EMBL" id="PNBA02000016">
    <property type="protein sequence ID" value="KAG6396872.1"/>
    <property type="molecule type" value="Genomic_DNA"/>
</dbReference>
<protein>
    <submittedName>
        <fullName evidence="1">Uncharacterized protein</fullName>
    </submittedName>
</protein>
<comment type="caution">
    <text evidence="1">The sequence shown here is derived from an EMBL/GenBank/DDBJ whole genome shotgun (WGS) entry which is preliminary data.</text>
</comment>
<evidence type="ECO:0000313" key="2">
    <source>
        <dbReference type="Proteomes" id="UP000298416"/>
    </source>
</evidence>
<evidence type="ECO:0000313" key="1">
    <source>
        <dbReference type="EMBL" id="KAG6396872.1"/>
    </source>
</evidence>
<keyword evidence="2" id="KW-1185">Reference proteome</keyword>
<reference evidence="1" key="1">
    <citation type="submission" date="2018-01" db="EMBL/GenBank/DDBJ databases">
        <authorList>
            <person name="Mao J.F."/>
        </authorList>
    </citation>
    <scope>NUCLEOTIDE SEQUENCE</scope>
    <source>
        <strain evidence="1">Huo1</strain>
        <tissue evidence="1">Leaf</tissue>
    </source>
</reference>
<reference evidence="1" key="2">
    <citation type="submission" date="2020-08" db="EMBL/GenBank/DDBJ databases">
        <title>Plant Genome Project.</title>
        <authorList>
            <person name="Zhang R.-G."/>
        </authorList>
    </citation>
    <scope>NUCLEOTIDE SEQUENCE</scope>
    <source>
        <strain evidence="1">Huo1</strain>
        <tissue evidence="1">Leaf</tissue>
    </source>
</reference>